<proteinExistence type="predicted"/>
<protein>
    <submittedName>
        <fullName evidence="2">Uncharacterized protein</fullName>
    </submittedName>
</protein>
<evidence type="ECO:0000256" key="1">
    <source>
        <dbReference type="SAM" id="Phobius"/>
    </source>
</evidence>
<keyword evidence="3" id="KW-1185">Reference proteome</keyword>
<name>A0A158K9A4_9BURK</name>
<keyword evidence="1" id="KW-0812">Transmembrane</keyword>
<dbReference type="EMBL" id="FCON02000073">
    <property type="protein sequence ID" value="SAL77615.1"/>
    <property type="molecule type" value="Genomic_DNA"/>
</dbReference>
<feature type="transmembrane region" description="Helical" evidence="1">
    <location>
        <begin position="6"/>
        <end position="29"/>
    </location>
</feature>
<accession>A0A158K9A4</accession>
<dbReference type="AlphaFoldDB" id="A0A158K9A4"/>
<organism evidence="2 3">
    <name type="scientific">Caballeronia choica</name>
    <dbReference type="NCBI Taxonomy" id="326476"/>
    <lineage>
        <taxon>Bacteria</taxon>
        <taxon>Pseudomonadati</taxon>
        <taxon>Pseudomonadota</taxon>
        <taxon>Betaproteobacteria</taxon>
        <taxon>Burkholderiales</taxon>
        <taxon>Burkholderiaceae</taxon>
        <taxon>Caballeronia</taxon>
    </lineage>
</organism>
<comment type="caution">
    <text evidence="2">The sequence shown here is derived from an EMBL/GenBank/DDBJ whole genome shotgun (WGS) entry which is preliminary data.</text>
</comment>
<dbReference type="Proteomes" id="UP000054770">
    <property type="component" value="Unassembled WGS sequence"/>
</dbReference>
<gene>
    <name evidence="2" type="ORF">AWB68_05238</name>
</gene>
<evidence type="ECO:0000313" key="2">
    <source>
        <dbReference type="EMBL" id="SAL77615.1"/>
    </source>
</evidence>
<evidence type="ECO:0000313" key="3">
    <source>
        <dbReference type="Proteomes" id="UP000054770"/>
    </source>
</evidence>
<keyword evidence="1" id="KW-0472">Membrane</keyword>
<sequence length="55" mass="6048">MKLFSIIGTIVFVAVVALSLFAVMDILLFTSDKKKIRRKGAGVRRLNGHQTSSGR</sequence>
<keyword evidence="1" id="KW-1133">Transmembrane helix</keyword>
<reference evidence="2" key="1">
    <citation type="submission" date="2016-01" db="EMBL/GenBank/DDBJ databases">
        <authorList>
            <person name="Peeters C."/>
        </authorList>
    </citation>
    <scope>NUCLEOTIDE SEQUENCE [LARGE SCALE GENOMIC DNA]</scope>
    <source>
        <strain evidence="2">LMG 22940</strain>
    </source>
</reference>